<evidence type="ECO:0000256" key="1">
    <source>
        <dbReference type="SAM" id="Phobius"/>
    </source>
</evidence>
<comment type="caution">
    <text evidence="2">The sequence shown here is derived from an EMBL/GenBank/DDBJ whole genome shotgun (WGS) entry which is preliminary data.</text>
</comment>
<dbReference type="EMBL" id="RRYP01000437">
    <property type="protein sequence ID" value="TNV87433.1"/>
    <property type="molecule type" value="Genomic_DNA"/>
</dbReference>
<keyword evidence="1" id="KW-1133">Transmembrane helix</keyword>
<keyword evidence="3" id="KW-1185">Reference proteome</keyword>
<feature type="transmembrane region" description="Helical" evidence="1">
    <location>
        <begin position="51"/>
        <end position="71"/>
    </location>
</feature>
<protein>
    <submittedName>
        <fullName evidence="2">Uncharacterized protein</fullName>
    </submittedName>
</protein>
<reference evidence="2" key="1">
    <citation type="submission" date="2019-06" db="EMBL/GenBank/DDBJ databases">
        <authorList>
            <person name="Zheng W."/>
        </authorList>
    </citation>
    <scope>NUCLEOTIDE SEQUENCE</scope>
    <source>
        <strain evidence="2">QDHG01</strain>
    </source>
</reference>
<dbReference type="AlphaFoldDB" id="A0A8J8P5P3"/>
<organism evidence="2 3">
    <name type="scientific">Halteria grandinella</name>
    <dbReference type="NCBI Taxonomy" id="5974"/>
    <lineage>
        <taxon>Eukaryota</taxon>
        <taxon>Sar</taxon>
        <taxon>Alveolata</taxon>
        <taxon>Ciliophora</taxon>
        <taxon>Intramacronucleata</taxon>
        <taxon>Spirotrichea</taxon>
        <taxon>Stichotrichia</taxon>
        <taxon>Sporadotrichida</taxon>
        <taxon>Halteriidae</taxon>
        <taxon>Halteria</taxon>
    </lineage>
</organism>
<evidence type="ECO:0000313" key="3">
    <source>
        <dbReference type="Proteomes" id="UP000785679"/>
    </source>
</evidence>
<sequence>MGRIKYIARQISSRQTQPTLSHPMNKQNLLIRNHSEQFHPRNAQRLPLPHMIAALLIVISLVHFSLFYLNILGNCHFIWSYSSSLFINGKTLRFLLFAKILGIPALV</sequence>
<evidence type="ECO:0000313" key="2">
    <source>
        <dbReference type="EMBL" id="TNV87433.1"/>
    </source>
</evidence>
<keyword evidence="1" id="KW-0472">Membrane</keyword>
<proteinExistence type="predicted"/>
<keyword evidence="1" id="KW-0812">Transmembrane</keyword>
<gene>
    <name evidence="2" type="ORF">FGO68_gene3827</name>
</gene>
<accession>A0A8J8P5P3</accession>
<dbReference type="Proteomes" id="UP000785679">
    <property type="component" value="Unassembled WGS sequence"/>
</dbReference>
<name>A0A8J8P5P3_HALGN</name>